<protein>
    <submittedName>
        <fullName evidence="3">Uncharacterized protein</fullName>
    </submittedName>
</protein>
<evidence type="ECO:0000256" key="1">
    <source>
        <dbReference type="SAM" id="Coils"/>
    </source>
</evidence>
<accession>A0A482IM46</accession>
<dbReference type="OrthoDB" id="6058858at2"/>
<gene>
    <name evidence="3" type="ORF">DDF84_010220</name>
</gene>
<sequence length="170" mass="17808">MNRSLIIALVVALALLGTASAAARLTDRYRDATRRASEAESLVASLRTQLDSTDASVVEVTRYVDRVQTIQVKGDTIIKEIPRYVPVEADAACTVPAGFVRLHDAAATGAVLLDPHPGDADAAPSGIPLSAVARTVAGNYTTGHIDAERLRSLQATLRAQGVTIIGEPAP</sequence>
<keyword evidence="2" id="KW-0732">Signal</keyword>
<keyword evidence="1" id="KW-0175">Coiled coil</keyword>
<organism evidence="3 4">
    <name type="scientific">Cupriavidus metallidurans</name>
    <dbReference type="NCBI Taxonomy" id="119219"/>
    <lineage>
        <taxon>Bacteria</taxon>
        <taxon>Pseudomonadati</taxon>
        <taxon>Pseudomonadota</taxon>
        <taxon>Betaproteobacteria</taxon>
        <taxon>Burkholderiales</taxon>
        <taxon>Burkholderiaceae</taxon>
        <taxon>Cupriavidus</taxon>
    </lineage>
</organism>
<dbReference type="EMBL" id="CP037900">
    <property type="protein sequence ID" value="QBP10105.1"/>
    <property type="molecule type" value="Genomic_DNA"/>
</dbReference>
<feature type="signal peptide" evidence="2">
    <location>
        <begin position="1"/>
        <end position="23"/>
    </location>
</feature>
<feature type="coiled-coil region" evidence="1">
    <location>
        <begin position="22"/>
        <end position="49"/>
    </location>
</feature>
<feature type="chain" id="PRO_5019853576" evidence="2">
    <location>
        <begin position="24"/>
        <end position="170"/>
    </location>
</feature>
<dbReference type="Proteomes" id="UP000253772">
    <property type="component" value="Chromosome c1"/>
</dbReference>
<name>A0A482IM46_9BURK</name>
<evidence type="ECO:0000256" key="2">
    <source>
        <dbReference type="SAM" id="SignalP"/>
    </source>
</evidence>
<proteinExistence type="predicted"/>
<reference evidence="3 4" key="1">
    <citation type="submission" date="2019-03" db="EMBL/GenBank/DDBJ databases">
        <title>Comparative insights into the high quality Complete genome sequence of highly metal resistant Cupriavidus metallidurans strain BS1 isolated from a gold-copper mine.</title>
        <authorList>
            <person name="Mazhar H.S."/>
            <person name="Rensing C."/>
        </authorList>
    </citation>
    <scope>NUCLEOTIDE SEQUENCE [LARGE SCALE GENOMIC DNA]</scope>
    <source>
        <strain evidence="3 4">BS1</strain>
    </source>
</reference>
<dbReference type="RefSeq" id="WP_111733414.1">
    <property type="nucleotide sequence ID" value="NZ_CP037900.1"/>
</dbReference>
<dbReference type="AlphaFoldDB" id="A0A482IM46"/>
<evidence type="ECO:0000313" key="4">
    <source>
        <dbReference type="Proteomes" id="UP000253772"/>
    </source>
</evidence>
<evidence type="ECO:0000313" key="3">
    <source>
        <dbReference type="EMBL" id="QBP10105.1"/>
    </source>
</evidence>